<sequence>MLIQTAKITPAISSEHDRLVTLVLLAREFGIFHRKKKDGTSNKEKQEEEEAILPNGQRFWTDLPYLVEEIQDAWTNESKGFTATERHNFAVFTAKLCAVGVCDNELSSCALWSIREALETERSITKAEGAPLSIADILPACLSWFQHNNFKLLKLAVQNYNDHHTSAMAGDDVQPSIMAPGHLAVKANVTQSGFSVARWLFWRQWFQRIESLRERPVAKLGKEGFEEMVRTGIALGYDIPGEKKYWEKVFEALDQEFVARGRKGCVGPDDVEIDMDWAD</sequence>
<reference evidence="1 2" key="1">
    <citation type="submission" date="2015-04" db="EMBL/GenBank/DDBJ databases">
        <authorList>
            <person name="Heijne W.H."/>
            <person name="Fedorova N.D."/>
            <person name="Nierman W.C."/>
            <person name="Vollebregt A.W."/>
            <person name="Zhao Z."/>
            <person name="Wu L."/>
            <person name="Kumar M."/>
            <person name="Stam H."/>
            <person name="van den Berg M.A."/>
            <person name="Pel H.J."/>
        </authorList>
    </citation>
    <scope>NUCLEOTIDE SEQUENCE [LARGE SCALE GENOMIC DNA]</scope>
    <source>
        <strain evidence="1 2">CBS 393.64</strain>
    </source>
</reference>
<gene>
    <name evidence="1" type="ORF">T310_3748</name>
</gene>
<organism evidence="1 2">
    <name type="scientific">Rasamsonia emersonii (strain ATCC 16479 / CBS 393.64 / IMI 116815)</name>
    <dbReference type="NCBI Taxonomy" id="1408163"/>
    <lineage>
        <taxon>Eukaryota</taxon>
        <taxon>Fungi</taxon>
        <taxon>Dikarya</taxon>
        <taxon>Ascomycota</taxon>
        <taxon>Pezizomycotina</taxon>
        <taxon>Eurotiomycetes</taxon>
        <taxon>Eurotiomycetidae</taxon>
        <taxon>Eurotiales</taxon>
        <taxon>Trichocomaceae</taxon>
        <taxon>Rasamsonia</taxon>
    </lineage>
</organism>
<dbReference type="STRING" id="1408163.A0A0F4YVH0"/>
<dbReference type="PANTHER" id="PTHR38797">
    <property type="entry name" value="NUCLEAR PORE COMPLEX PROTEIN NUP85-RELATED"/>
    <property type="match status" value="1"/>
</dbReference>
<comment type="caution">
    <text evidence="1">The sequence shown here is derived from an EMBL/GenBank/DDBJ whole genome shotgun (WGS) entry which is preliminary data.</text>
</comment>
<dbReference type="OrthoDB" id="3350591at2759"/>
<dbReference type="AlphaFoldDB" id="A0A0F4YVH0"/>
<dbReference type="GeneID" id="25316097"/>
<dbReference type="EMBL" id="LASV01000150">
    <property type="protein sequence ID" value="KKA22219.1"/>
    <property type="molecule type" value="Genomic_DNA"/>
</dbReference>
<dbReference type="Proteomes" id="UP000053958">
    <property type="component" value="Unassembled WGS sequence"/>
</dbReference>
<dbReference type="RefSeq" id="XP_013328831.1">
    <property type="nucleotide sequence ID" value="XM_013473377.1"/>
</dbReference>
<proteinExistence type="predicted"/>
<protein>
    <submittedName>
        <fullName evidence="1">Uncharacterized protein</fullName>
    </submittedName>
</protein>
<dbReference type="InterPro" id="IPR022085">
    <property type="entry name" value="OpdG"/>
</dbReference>
<accession>A0A0F4YVH0</accession>
<name>A0A0F4YVH0_RASE3</name>
<dbReference type="InterPro" id="IPR053204">
    <property type="entry name" value="Oxopyrrolidines_Biosynth-assoc"/>
</dbReference>
<evidence type="ECO:0000313" key="2">
    <source>
        <dbReference type="Proteomes" id="UP000053958"/>
    </source>
</evidence>
<dbReference type="Pfam" id="PF12311">
    <property type="entry name" value="DUF3632"/>
    <property type="match status" value="1"/>
</dbReference>
<evidence type="ECO:0000313" key="1">
    <source>
        <dbReference type="EMBL" id="KKA22219.1"/>
    </source>
</evidence>
<keyword evidence="2" id="KW-1185">Reference proteome</keyword>